<name>A0AAD9ANC3_9PEZI</name>
<feature type="compositionally biased region" description="Basic and acidic residues" evidence="1">
    <location>
        <begin position="174"/>
        <end position="194"/>
    </location>
</feature>
<evidence type="ECO:0000313" key="2">
    <source>
        <dbReference type="EMBL" id="KAK1851451.1"/>
    </source>
</evidence>
<dbReference type="Proteomes" id="UP001243330">
    <property type="component" value="Unassembled WGS sequence"/>
</dbReference>
<gene>
    <name evidence="2" type="ORF">CCHR01_05934</name>
</gene>
<protein>
    <submittedName>
        <fullName evidence="2">Uncharacterized protein</fullName>
    </submittedName>
</protein>
<proteinExistence type="predicted"/>
<organism evidence="2 3">
    <name type="scientific">Colletotrichum chrysophilum</name>
    <dbReference type="NCBI Taxonomy" id="1836956"/>
    <lineage>
        <taxon>Eukaryota</taxon>
        <taxon>Fungi</taxon>
        <taxon>Dikarya</taxon>
        <taxon>Ascomycota</taxon>
        <taxon>Pezizomycotina</taxon>
        <taxon>Sordariomycetes</taxon>
        <taxon>Hypocreomycetidae</taxon>
        <taxon>Glomerellales</taxon>
        <taxon>Glomerellaceae</taxon>
        <taxon>Colletotrichum</taxon>
        <taxon>Colletotrichum gloeosporioides species complex</taxon>
    </lineage>
</organism>
<dbReference type="AlphaFoldDB" id="A0AAD9ANC3"/>
<feature type="region of interest" description="Disordered" evidence="1">
    <location>
        <begin position="1"/>
        <end position="22"/>
    </location>
</feature>
<evidence type="ECO:0000313" key="3">
    <source>
        <dbReference type="Proteomes" id="UP001243330"/>
    </source>
</evidence>
<feature type="region of interest" description="Disordered" evidence="1">
    <location>
        <begin position="173"/>
        <end position="194"/>
    </location>
</feature>
<accession>A0AAD9ANC3</accession>
<feature type="compositionally biased region" description="Basic and acidic residues" evidence="1">
    <location>
        <begin position="8"/>
        <end position="22"/>
    </location>
</feature>
<reference evidence="2" key="1">
    <citation type="submission" date="2023-01" db="EMBL/GenBank/DDBJ databases">
        <title>Colletotrichum chrysophilum M932 genome sequence.</title>
        <authorList>
            <person name="Baroncelli R."/>
        </authorList>
    </citation>
    <scope>NUCLEOTIDE SEQUENCE</scope>
    <source>
        <strain evidence="2">M932</strain>
    </source>
</reference>
<comment type="caution">
    <text evidence="2">The sequence shown here is derived from an EMBL/GenBank/DDBJ whole genome shotgun (WGS) entry which is preliminary data.</text>
</comment>
<sequence>MSYQQSESTKRVIDNIQRDGHKITPKKTMRAWHLPATSELPIPADASVRPGNLWLEEGNKKAGFKHMQVPDKKSAFEGVGIPVKQQREKLPVMCEAMTTAGRHIGYQSEDHPTPRPVIATYMDGRVMKASLTFGSNGFVVGMNPQGSKLAPSACARGEVSDRTMEKLYSYPLNRPDRRRTDEAKKGMIEKKEPAVAKAKTSHFSRFFKG</sequence>
<keyword evidence="3" id="KW-1185">Reference proteome</keyword>
<evidence type="ECO:0000256" key="1">
    <source>
        <dbReference type="SAM" id="MobiDB-lite"/>
    </source>
</evidence>
<dbReference type="EMBL" id="JAQOWY010000096">
    <property type="protein sequence ID" value="KAK1851451.1"/>
    <property type="molecule type" value="Genomic_DNA"/>
</dbReference>